<accession>A0ABW4JE78</accession>
<name>A0ABW4JE78_9BACL</name>
<dbReference type="Gene3D" id="3.30.300.30">
    <property type="match status" value="1"/>
</dbReference>
<dbReference type="InterPro" id="IPR045851">
    <property type="entry name" value="AMP-bd_C_sf"/>
</dbReference>
<gene>
    <name evidence="3" type="ORF">ACFSB2_04645</name>
</gene>
<dbReference type="Proteomes" id="UP001597079">
    <property type="component" value="Unassembled WGS sequence"/>
</dbReference>
<proteinExistence type="predicted"/>
<evidence type="ECO:0000313" key="4">
    <source>
        <dbReference type="Proteomes" id="UP001597079"/>
    </source>
</evidence>
<dbReference type="Pfam" id="PF13193">
    <property type="entry name" value="AMP-binding_C"/>
    <property type="match status" value="1"/>
</dbReference>
<evidence type="ECO:0000259" key="2">
    <source>
        <dbReference type="Pfam" id="PF13193"/>
    </source>
</evidence>
<reference evidence="4" key="1">
    <citation type="journal article" date="2019" name="Int. J. Syst. Evol. Microbiol.">
        <title>The Global Catalogue of Microorganisms (GCM) 10K type strain sequencing project: providing services to taxonomists for standard genome sequencing and annotation.</title>
        <authorList>
            <consortium name="The Broad Institute Genomics Platform"/>
            <consortium name="The Broad Institute Genome Sequencing Center for Infectious Disease"/>
            <person name="Wu L."/>
            <person name="Ma J."/>
        </authorList>
    </citation>
    <scope>NUCLEOTIDE SEQUENCE [LARGE SCALE GENOMIC DNA]</scope>
    <source>
        <strain evidence="4">CGMCC 1.12286</strain>
    </source>
</reference>
<dbReference type="Gene3D" id="3.40.50.12780">
    <property type="entry name" value="N-terminal domain of ligase-like"/>
    <property type="match status" value="1"/>
</dbReference>
<evidence type="ECO:0000313" key="3">
    <source>
        <dbReference type="EMBL" id="MFD1673998.1"/>
    </source>
</evidence>
<dbReference type="Pfam" id="PF00501">
    <property type="entry name" value="AMP-binding"/>
    <property type="match status" value="1"/>
</dbReference>
<organism evidence="3 4">
    <name type="scientific">Alicyclobacillus fodiniaquatilis</name>
    <dbReference type="NCBI Taxonomy" id="1661150"/>
    <lineage>
        <taxon>Bacteria</taxon>
        <taxon>Bacillati</taxon>
        <taxon>Bacillota</taxon>
        <taxon>Bacilli</taxon>
        <taxon>Bacillales</taxon>
        <taxon>Alicyclobacillaceae</taxon>
        <taxon>Alicyclobacillus</taxon>
    </lineage>
</organism>
<dbReference type="RefSeq" id="WP_377941656.1">
    <property type="nucleotide sequence ID" value="NZ_JBHUCX010000014.1"/>
</dbReference>
<dbReference type="EMBL" id="JBHUCX010000014">
    <property type="protein sequence ID" value="MFD1673998.1"/>
    <property type="molecule type" value="Genomic_DNA"/>
</dbReference>
<protein>
    <submittedName>
        <fullName evidence="3">Class I adenylate-forming enzyme family protein</fullName>
    </submittedName>
</protein>
<dbReference type="InterPro" id="IPR050237">
    <property type="entry name" value="ATP-dep_AMP-bd_enzyme"/>
</dbReference>
<dbReference type="CDD" id="cd04433">
    <property type="entry name" value="AFD_class_I"/>
    <property type="match status" value="1"/>
</dbReference>
<keyword evidence="4" id="KW-1185">Reference proteome</keyword>
<sequence>MGTLSRQVNNWLHEHADCVFSYVHGWTYSDVAQQVDACAIRLHEQGVAERHLVALYAANSQAAVIAFLALLKLDAVPILVHHYYQPEQVQDIIGAFSPHALLTDTREGVATNPTHFDIGERTLYLSSAITRDAQDIPPQVAVIGMTSGTTNRPKGVMLTDSNLLSNIESIGRYLGLTSKDRMLIMRSLSHASVFTGEFLVALAQGCAVDVIDQFNVLRIHKWMQAHQITITGGSPSMIRSLSNLQKKLETSLPLQKILISGSPVSAQVLAEIVFPFPDVKFYHGYGLTEASPRISCLLPQDFRRKMSSVGRPLTNVTVKIIDEAGQEAPPMQVGEIVATGPNVMFGYYGHEPLSGSTIATGDLGYLDDEGFLYVIGRKDDLIIRAGINIYPSEIEEALLQHPSVTDAFVYGSPDDVHGHRIHAWVVVDEAASEMLQDDIFQHCVRLLGSARIPQEIRIVPEIATNAVGKRVKPCLL</sequence>
<dbReference type="InterPro" id="IPR000873">
    <property type="entry name" value="AMP-dep_synth/lig_dom"/>
</dbReference>
<feature type="domain" description="AMP-binding enzyme C-terminal" evidence="2">
    <location>
        <begin position="393"/>
        <end position="469"/>
    </location>
</feature>
<feature type="domain" description="AMP-dependent synthetase/ligase" evidence="1">
    <location>
        <begin position="22"/>
        <end position="348"/>
    </location>
</feature>
<dbReference type="InterPro" id="IPR042099">
    <property type="entry name" value="ANL_N_sf"/>
</dbReference>
<dbReference type="PANTHER" id="PTHR43767:SF1">
    <property type="entry name" value="NONRIBOSOMAL PEPTIDE SYNTHASE PES1 (EUROFUNG)-RELATED"/>
    <property type="match status" value="1"/>
</dbReference>
<dbReference type="SUPFAM" id="SSF56801">
    <property type="entry name" value="Acetyl-CoA synthetase-like"/>
    <property type="match status" value="1"/>
</dbReference>
<dbReference type="InterPro" id="IPR025110">
    <property type="entry name" value="AMP-bd_C"/>
</dbReference>
<comment type="caution">
    <text evidence="3">The sequence shown here is derived from an EMBL/GenBank/DDBJ whole genome shotgun (WGS) entry which is preliminary data.</text>
</comment>
<dbReference type="PANTHER" id="PTHR43767">
    <property type="entry name" value="LONG-CHAIN-FATTY-ACID--COA LIGASE"/>
    <property type="match status" value="1"/>
</dbReference>
<evidence type="ECO:0000259" key="1">
    <source>
        <dbReference type="Pfam" id="PF00501"/>
    </source>
</evidence>